<name>G2YU55_BOTF4</name>
<dbReference type="InParanoid" id="G2YU55"/>
<dbReference type="EMBL" id="FQ790353">
    <property type="protein sequence ID" value="CCD55153.1"/>
    <property type="molecule type" value="Genomic_DNA"/>
</dbReference>
<accession>G2YU55</accession>
<proteinExistence type="predicted"/>
<gene>
    <name evidence="2" type="ORF">BofuT4_uP159740.1</name>
</gene>
<dbReference type="Proteomes" id="UP000008177">
    <property type="component" value="Unplaced contigs"/>
</dbReference>
<dbReference type="AlphaFoldDB" id="G2YU55"/>
<protein>
    <submittedName>
        <fullName evidence="2">Uncharacterized protein</fullName>
    </submittedName>
</protein>
<evidence type="ECO:0000313" key="3">
    <source>
        <dbReference type="Proteomes" id="UP000008177"/>
    </source>
</evidence>
<feature type="compositionally biased region" description="Polar residues" evidence="1">
    <location>
        <begin position="12"/>
        <end position="24"/>
    </location>
</feature>
<organism evidence="2 3">
    <name type="scientific">Botryotinia fuckeliana (strain T4)</name>
    <name type="common">Noble rot fungus</name>
    <name type="synonym">Botrytis cinerea</name>
    <dbReference type="NCBI Taxonomy" id="999810"/>
    <lineage>
        <taxon>Eukaryota</taxon>
        <taxon>Fungi</taxon>
        <taxon>Dikarya</taxon>
        <taxon>Ascomycota</taxon>
        <taxon>Pezizomycotina</taxon>
        <taxon>Leotiomycetes</taxon>
        <taxon>Helotiales</taxon>
        <taxon>Sclerotiniaceae</taxon>
        <taxon>Botrytis</taxon>
    </lineage>
</organism>
<evidence type="ECO:0000256" key="1">
    <source>
        <dbReference type="SAM" id="MobiDB-lite"/>
    </source>
</evidence>
<reference evidence="3" key="1">
    <citation type="journal article" date="2011" name="PLoS Genet.">
        <title>Genomic analysis of the necrotrophic fungal pathogens Sclerotinia sclerotiorum and Botrytis cinerea.</title>
        <authorList>
            <person name="Amselem J."/>
            <person name="Cuomo C.A."/>
            <person name="van Kan J.A."/>
            <person name="Viaud M."/>
            <person name="Benito E.P."/>
            <person name="Couloux A."/>
            <person name="Coutinho P.M."/>
            <person name="de Vries R.P."/>
            <person name="Dyer P.S."/>
            <person name="Fillinger S."/>
            <person name="Fournier E."/>
            <person name="Gout L."/>
            <person name="Hahn M."/>
            <person name="Kohn L."/>
            <person name="Lapalu N."/>
            <person name="Plummer K.M."/>
            <person name="Pradier J.M."/>
            <person name="Quevillon E."/>
            <person name="Sharon A."/>
            <person name="Simon A."/>
            <person name="ten Have A."/>
            <person name="Tudzynski B."/>
            <person name="Tudzynski P."/>
            <person name="Wincker P."/>
            <person name="Andrew M."/>
            <person name="Anthouard V."/>
            <person name="Beever R.E."/>
            <person name="Beffa R."/>
            <person name="Benoit I."/>
            <person name="Bouzid O."/>
            <person name="Brault B."/>
            <person name="Chen Z."/>
            <person name="Choquer M."/>
            <person name="Collemare J."/>
            <person name="Cotton P."/>
            <person name="Danchin E.G."/>
            <person name="Da Silva C."/>
            <person name="Gautier A."/>
            <person name="Giraud C."/>
            <person name="Giraud T."/>
            <person name="Gonzalez C."/>
            <person name="Grossetete S."/>
            <person name="Guldener U."/>
            <person name="Henrissat B."/>
            <person name="Howlett B.J."/>
            <person name="Kodira C."/>
            <person name="Kretschmer M."/>
            <person name="Lappartient A."/>
            <person name="Leroch M."/>
            <person name="Levis C."/>
            <person name="Mauceli E."/>
            <person name="Neuveglise C."/>
            <person name="Oeser B."/>
            <person name="Pearson M."/>
            <person name="Poulain J."/>
            <person name="Poussereau N."/>
            <person name="Quesneville H."/>
            <person name="Rascle C."/>
            <person name="Schumacher J."/>
            <person name="Segurens B."/>
            <person name="Sexton A."/>
            <person name="Silva E."/>
            <person name="Sirven C."/>
            <person name="Soanes D.M."/>
            <person name="Talbot N.J."/>
            <person name="Templeton M."/>
            <person name="Yandava C."/>
            <person name="Yarden O."/>
            <person name="Zeng Q."/>
            <person name="Rollins J.A."/>
            <person name="Lebrun M.H."/>
            <person name="Dickman M."/>
        </authorList>
    </citation>
    <scope>NUCLEOTIDE SEQUENCE [LARGE SCALE GENOMIC DNA]</scope>
    <source>
        <strain evidence="3">T4</strain>
    </source>
</reference>
<sequence length="67" mass="7566">MYLPIGGHHVQAPNSQPLGESINRNPIDKVDRQHKNYFEQNSIVSIWPNSEFGRFLFSPGSPSSIND</sequence>
<dbReference type="HOGENOM" id="CLU_2812075_0_0_1"/>
<evidence type="ECO:0000313" key="2">
    <source>
        <dbReference type="EMBL" id="CCD55153.1"/>
    </source>
</evidence>
<feature type="region of interest" description="Disordered" evidence="1">
    <location>
        <begin position="1"/>
        <end position="25"/>
    </location>
</feature>